<protein>
    <recommendedName>
        <fullName evidence="3">DUF4336 domain-containing protein</fullName>
    </recommendedName>
</protein>
<sequence>MTAFFDRAWPFWPALPIYPFDQRPTLRREAIADTLWTFDQFQGIFYVVVPVRMSVIRLERGGLLVYAPIAPTAECVRLVRELEARYGEVKYIILPTASGLEHKVFVGPFARRFPNAHVFVVQGQWSYPANLPLSWLGFPSKRTHVLPADSRDAPFADEFDYACLGPIQLGLGPFAEVAFYHRRSRALFTTDTILSLPADPPPVLNQHPYPLLFHARSDVREAIVDTPDNRRRGWQRMSLFAFYFQPGALEIVPLGRALRESVHSSDRSKKGYFGLFPFRWVGDDWQRSFQKLHDGGRLFVAPILQKLILNRAPNATRAWVGRVTAWEFEQIVPCHLTAPVAATPDQFRAAFAFLDAESAPGTERHPLPAEDFAFLDDLNERLVAAGIAPPPLR</sequence>
<gene>
    <name evidence="1" type="ORF">KR51_00003470</name>
</gene>
<evidence type="ECO:0008006" key="3">
    <source>
        <dbReference type="Google" id="ProtNLM"/>
    </source>
</evidence>
<dbReference type="Proteomes" id="UP000016960">
    <property type="component" value="Unassembled WGS sequence"/>
</dbReference>
<dbReference type="STRING" id="582515.KR51_00003470"/>
<dbReference type="AlphaFoldDB" id="U5DMY6"/>
<keyword evidence="2" id="KW-1185">Reference proteome</keyword>
<dbReference type="PANTHER" id="PTHR33835">
    <property type="entry name" value="YALI0C07656P"/>
    <property type="match status" value="1"/>
</dbReference>
<dbReference type="PATRIC" id="fig|582515.4.peg.391"/>
<evidence type="ECO:0000313" key="1">
    <source>
        <dbReference type="EMBL" id="ERN43031.1"/>
    </source>
</evidence>
<dbReference type="RefSeq" id="WP_022604115.1">
    <property type="nucleotide sequence ID" value="NZ_ASSJ01000004.1"/>
</dbReference>
<dbReference type="OrthoDB" id="537092at2"/>
<dbReference type="InterPro" id="IPR025638">
    <property type="entry name" value="DUF4336"/>
</dbReference>
<evidence type="ECO:0000313" key="2">
    <source>
        <dbReference type="Proteomes" id="UP000016960"/>
    </source>
</evidence>
<accession>U5DMY6</accession>
<reference evidence="1 2" key="1">
    <citation type="submission" date="2013-05" db="EMBL/GenBank/DDBJ databases">
        <title>Draft genome sequence of Rubidibacter lacunae KORDI 51-2.</title>
        <authorList>
            <person name="Choi D.H."/>
            <person name="Noh J.H."/>
            <person name="Kwon K.-K."/>
            <person name="Lee J.-H."/>
            <person name="Ryu J.-Y."/>
        </authorList>
    </citation>
    <scope>NUCLEOTIDE SEQUENCE [LARGE SCALE GENOMIC DNA]</scope>
    <source>
        <strain evidence="1 2">KORDI 51-2</strain>
    </source>
</reference>
<dbReference type="InParanoid" id="U5DMY6"/>
<dbReference type="eggNOG" id="ENOG502Z7P6">
    <property type="taxonomic scope" value="Bacteria"/>
</dbReference>
<proteinExistence type="predicted"/>
<organism evidence="1 2">
    <name type="scientific">Rubidibacter lacunae KORDI 51-2</name>
    <dbReference type="NCBI Taxonomy" id="582515"/>
    <lineage>
        <taxon>Bacteria</taxon>
        <taxon>Bacillati</taxon>
        <taxon>Cyanobacteriota</taxon>
        <taxon>Cyanophyceae</taxon>
        <taxon>Oscillatoriophycideae</taxon>
        <taxon>Chroococcales</taxon>
        <taxon>Aphanothecaceae</taxon>
        <taxon>Rubidibacter</taxon>
    </lineage>
</organism>
<comment type="caution">
    <text evidence="1">The sequence shown here is derived from an EMBL/GenBank/DDBJ whole genome shotgun (WGS) entry which is preliminary data.</text>
</comment>
<dbReference type="EMBL" id="ASSJ01000004">
    <property type="protein sequence ID" value="ERN43031.1"/>
    <property type="molecule type" value="Genomic_DNA"/>
</dbReference>
<dbReference type="Pfam" id="PF14234">
    <property type="entry name" value="DUF4336"/>
    <property type="match status" value="1"/>
</dbReference>
<dbReference type="PANTHER" id="PTHR33835:SF2">
    <property type="entry name" value="LYSINE-TRNA LIGASE"/>
    <property type="match status" value="1"/>
</dbReference>
<name>U5DMY6_9CHRO</name>